<dbReference type="InParanoid" id="A0A067NZ56"/>
<evidence type="ECO:0000256" key="2">
    <source>
        <dbReference type="ARBA" id="ARBA00022857"/>
    </source>
</evidence>
<dbReference type="AlphaFoldDB" id="A0A067NZ56"/>
<evidence type="ECO:0008006" key="9">
    <source>
        <dbReference type="Google" id="ProtNLM"/>
    </source>
</evidence>
<evidence type="ECO:0000256" key="5">
    <source>
        <dbReference type="ARBA" id="ARBA00023098"/>
    </source>
</evidence>
<dbReference type="GO" id="GO:0000253">
    <property type="term" value="F:3-beta-hydroxysteroid 3-dehydrogenase (NADP+) activity"/>
    <property type="evidence" value="ECO:0007669"/>
    <property type="project" value="TreeGrafter"/>
</dbReference>
<evidence type="ECO:0000256" key="4">
    <source>
        <dbReference type="ARBA" id="ARBA00023002"/>
    </source>
</evidence>
<evidence type="ECO:0000256" key="1">
    <source>
        <dbReference type="ARBA" id="ARBA00022516"/>
    </source>
</evidence>
<accession>A0A067NZ56</accession>
<proteinExistence type="inferred from homology"/>
<gene>
    <name evidence="7" type="ORF">PLEOSDRAFT_1038007</name>
</gene>
<dbReference type="OrthoDB" id="9989144at2759"/>
<dbReference type="PANTHER" id="PTHR43647">
    <property type="entry name" value="DEHYDROGENASE"/>
    <property type="match status" value="1"/>
</dbReference>
<dbReference type="GO" id="GO:0005789">
    <property type="term" value="C:endoplasmic reticulum membrane"/>
    <property type="evidence" value="ECO:0007669"/>
    <property type="project" value="TreeGrafter"/>
</dbReference>
<reference evidence="8" key="1">
    <citation type="journal article" date="2014" name="Proc. Natl. Acad. Sci. U.S.A.">
        <title>Extensive sampling of basidiomycete genomes demonstrates inadequacy of the white-rot/brown-rot paradigm for wood decay fungi.</title>
        <authorList>
            <person name="Riley R."/>
            <person name="Salamov A.A."/>
            <person name="Brown D.W."/>
            <person name="Nagy L.G."/>
            <person name="Floudas D."/>
            <person name="Held B.W."/>
            <person name="Levasseur A."/>
            <person name="Lombard V."/>
            <person name="Morin E."/>
            <person name="Otillar R."/>
            <person name="Lindquist E.A."/>
            <person name="Sun H."/>
            <person name="LaButti K.M."/>
            <person name="Schmutz J."/>
            <person name="Jabbour D."/>
            <person name="Luo H."/>
            <person name="Baker S.E."/>
            <person name="Pisabarro A.G."/>
            <person name="Walton J.D."/>
            <person name="Blanchette R.A."/>
            <person name="Henrissat B."/>
            <person name="Martin F."/>
            <person name="Cullen D."/>
            <person name="Hibbett D.S."/>
            <person name="Grigoriev I.V."/>
        </authorList>
    </citation>
    <scope>NUCLEOTIDE SEQUENCE [LARGE SCALE GENOMIC DNA]</scope>
    <source>
        <strain evidence="8">PC15</strain>
    </source>
</reference>
<keyword evidence="1" id="KW-0444">Lipid biosynthesis</keyword>
<evidence type="ECO:0000313" key="7">
    <source>
        <dbReference type="EMBL" id="KDQ28896.1"/>
    </source>
</evidence>
<dbReference type="SUPFAM" id="SSF51735">
    <property type="entry name" value="NAD(P)-binding Rossmann-fold domains"/>
    <property type="match status" value="1"/>
</dbReference>
<dbReference type="VEuPathDB" id="FungiDB:PLEOSDRAFT_1038007"/>
<name>A0A067NZ56_PLEO1</name>
<keyword evidence="3" id="KW-0752">Steroid biosynthesis</keyword>
<evidence type="ECO:0000256" key="6">
    <source>
        <dbReference type="ARBA" id="ARBA00023593"/>
    </source>
</evidence>
<evidence type="ECO:0000256" key="3">
    <source>
        <dbReference type="ARBA" id="ARBA00022955"/>
    </source>
</evidence>
<evidence type="ECO:0000313" key="8">
    <source>
        <dbReference type="Proteomes" id="UP000027073"/>
    </source>
</evidence>
<dbReference type="GO" id="GO:0005811">
    <property type="term" value="C:lipid droplet"/>
    <property type="evidence" value="ECO:0007669"/>
    <property type="project" value="TreeGrafter"/>
</dbReference>
<comment type="similarity">
    <text evidence="6">Belongs to the short-chain dehydrogenases/reductases (SDR) family. ERG27 subfamily.</text>
</comment>
<dbReference type="GO" id="GO:0005741">
    <property type="term" value="C:mitochondrial outer membrane"/>
    <property type="evidence" value="ECO:0007669"/>
    <property type="project" value="TreeGrafter"/>
</dbReference>
<dbReference type="EMBL" id="KL198007">
    <property type="protein sequence ID" value="KDQ28896.1"/>
    <property type="molecule type" value="Genomic_DNA"/>
</dbReference>
<dbReference type="FunCoup" id="A0A067NZ56">
    <property type="interactions" value="55"/>
</dbReference>
<keyword evidence="5" id="KW-0443">Lipid metabolism</keyword>
<dbReference type="Proteomes" id="UP000027073">
    <property type="component" value="Unassembled WGS sequence"/>
</dbReference>
<dbReference type="Gene3D" id="3.40.50.720">
    <property type="entry name" value="NAD(P)-binding Rossmann-like Domain"/>
    <property type="match status" value="1"/>
</dbReference>
<organism evidence="7 8">
    <name type="scientific">Pleurotus ostreatus (strain PC15)</name>
    <name type="common">Oyster mushroom</name>
    <dbReference type="NCBI Taxonomy" id="1137138"/>
    <lineage>
        <taxon>Eukaryota</taxon>
        <taxon>Fungi</taxon>
        <taxon>Dikarya</taxon>
        <taxon>Basidiomycota</taxon>
        <taxon>Agaricomycotina</taxon>
        <taxon>Agaricomycetes</taxon>
        <taxon>Agaricomycetidae</taxon>
        <taxon>Agaricales</taxon>
        <taxon>Pleurotineae</taxon>
        <taxon>Pleurotaceae</taxon>
        <taxon>Pleurotus</taxon>
    </lineage>
</organism>
<keyword evidence="4" id="KW-0560">Oxidoreductase</keyword>
<dbReference type="InterPro" id="IPR051593">
    <property type="entry name" value="Ergosterol_Biosynth_ERG27"/>
</dbReference>
<dbReference type="GO" id="GO:0006694">
    <property type="term" value="P:steroid biosynthetic process"/>
    <property type="evidence" value="ECO:0007669"/>
    <property type="project" value="UniProtKB-KW"/>
</dbReference>
<dbReference type="HOGENOM" id="CLU_029944_1_0_1"/>
<dbReference type="STRING" id="1137138.A0A067NZ56"/>
<dbReference type="InterPro" id="IPR036291">
    <property type="entry name" value="NAD(P)-bd_dom_sf"/>
</dbReference>
<protein>
    <recommendedName>
        <fullName evidence="9">3-keto sterol reductase</fullName>
    </recommendedName>
</protein>
<dbReference type="PANTHER" id="PTHR43647:SF1">
    <property type="entry name" value="3-KETO-STEROID REDUCTASE ERG27"/>
    <property type="match status" value="1"/>
</dbReference>
<sequence length="416" mass="46312">MSRRSPIIVVTGANGGVGFGICHRLLIQLCQPCPSDAKPAPALGNKDVEDGIEPCESLTLIMACRSVKRGEAARAQLFRLLDEHLAKVQQSPEDIAYAKRFRKNVRIDLHYSDLASVSTILRLGAELRQKYPYISHIICNAGLASFIGIDWALAIRRVLTNLVDAVTNPDYNLQNWGERSIDGLGWVWQCNVFGHYCLFRELEPALQKSPERPRVLWMSSLEGRPGYYEAEDWQLLKTQHSYQASKYQMDLIATILDRRVLKGSHGSNTPRHLIIHPAVTHTNVSHALASGITDFLKVISFYLARFLGSPNHPIHPYKAAISAVHVSLVALAFLPTALSFSTAGVKGNTMPKGPTPIKIGSETDWWGQERVGVAPVLEWDEHEKEAGELVKKCEALYTSLREAEGELSFEQATEHM</sequence>
<keyword evidence="2" id="KW-0521">NADP</keyword>